<evidence type="ECO:0000256" key="7">
    <source>
        <dbReference type="ARBA" id="ARBA00022989"/>
    </source>
</evidence>
<reference evidence="12" key="1">
    <citation type="submission" date="2021-02" db="EMBL/GenBank/DDBJ databases">
        <authorList>
            <person name="Dougan E. K."/>
            <person name="Rhodes N."/>
            <person name="Thang M."/>
            <person name="Chan C."/>
        </authorList>
    </citation>
    <scope>NUCLEOTIDE SEQUENCE</scope>
</reference>
<evidence type="ECO:0000256" key="6">
    <source>
        <dbReference type="ARBA" id="ARBA00022980"/>
    </source>
</evidence>
<dbReference type="GO" id="GO:0003723">
    <property type="term" value="F:RNA binding"/>
    <property type="evidence" value="ECO:0007669"/>
    <property type="project" value="InterPro"/>
</dbReference>
<evidence type="ECO:0000256" key="1">
    <source>
        <dbReference type="ARBA" id="ARBA00004141"/>
    </source>
</evidence>
<dbReference type="InterPro" id="IPR023395">
    <property type="entry name" value="MCP_dom_sf"/>
</dbReference>
<feature type="non-terminal residue" evidence="12">
    <location>
        <position position="1"/>
    </location>
</feature>
<evidence type="ECO:0000313" key="12">
    <source>
        <dbReference type="EMBL" id="CAE8718795.1"/>
    </source>
</evidence>
<keyword evidence="3" id="KW-0813">Transport</keyword>
<comment type="caution">
    <text evidence="12">The sequence shown here is derived from an EMBL/GenBank/DDBJ whole genome shotgun (WGS) entry which is preliminary data.</text>
</comment>
<dbReference type="InterPro" id="IPR018108">
    <property type="entry name" value="MCP_transmembrane"/>
</dbReference>
<evidence type="ECO:0000256" key="9">
    <source>
        <dbReference type="ARBA" id="ARBA00023274"/>
    </source>
</evidence>
<dbReference type="Pfam" id="PF00153">
    <property type="entry name" value="Mito_carr"/>
    <property type="match status" value="1"/>
</dbReference>
<dbReference type="PROSITE" id="PS50920">
    <property type="entry name" value="SOLCAR"/>
    <property type="match status" value="1"/>
</dbReference>
<protein>
    <submittedName>
        <fullName evidence="12">Uncharacterized protein</fullName>
    </submittedName>
</protein>
<evidence type="ECO:0000256" key="5">
    <source>
        <dbReference type="ARBA" id="ARBA00022737"/>
    </source>
</evidence>
<dbReference type="GO" id="GO:1990904">
    <property type="term" value="C:ribonucleoprotein complex"/>
    <property type="evidence" value="ECO:0007669"/>
    <property type="project" value="UniProtKB-KW"/>
</dbReference>
<keyword evidence="4 10" id="KW-0812">Transmembrane</keyword>
<dbReference type="CDD" id="cd06089">
    <property type="entry name" value="KOW_RPL26"/>
    <property type="match status" value="1"/>
</dbReference>
<dbReference type="GO" id="GO:0016020">
    <property type="term" value="C:membrane"/>
    <property type="evidence" value="ECO:0007669"/>
    <property type="project" value="UniProtKB-SubCell"/>
</dbReference>
<keyword evidence="7" id="KW-1133">Transmembrane helix</keyword>
<keyword evidence="6" id="KW-0689">Ribosomal protein</keyword>
<feature type="repeat" description="Solcar" evidence="10">
    <location>
        <begin position="1196"/>
        <end position="1269"/>
    </location>
</feature>
<dbReference type="GO" id="GO:0005840">
    <property type="term" value="C:ribosome"/>
    <property type="evidence" value="ECO:0007669"/>
    <property type="project" value="UniProtKB-KW"/>
</dbReference>
<gene>
    <name evidence="12" type="ORF">PGLA2088_LOCUS40274</name>
</gene>
<keyword evidence="8 10" id="KW-0472">Membrane</keyword>
<dbReference type="SUPFAM" id="SSF103506">
    <property type="entry name" value="Mitochondrial carrier"/>
    <property type="match status" value="1"/>
</dbReference>
<feature type="compositionally biased region" description="Basic and acidic residues" evidence="11">
    <location>
        <begin position="297"/>
        <end position="310"/>
    </location>
</feature>
<evidence type="ECO:0000256" key="11">
    <source>
        <dbReference type="SAM" id="MobiDB-lite"/>
    </source>
</evidence>
<dbReference type="Gene3D" id="1.50.40.10">
    <property type="entry name" value="Mitochondrial carrier domain"/>
    <property type="match status" value="1"/>
</dbReference>
<evidence type="ECO:0000256" key="2">
    <source>
        <dbReference type="ARBA" id="ARBA00006375"/>
    </source>
</evidence>
<sequence length="1336" mass="145678">MYAAGSEPDTDSASDQQVPVVPGSEPETDSASDQPAFSLPDQPVPLLSHWERPTPSVLLDTLLATRVVGAPTEFCFYVVWRVRGAFHDLRGFWVTRGVLGWCLLLERLPGKRYDPAITSLWQVKKGVGEIAAKGLVVKCGALCVVAAPLAVGPPDMMTMTVAGCEMTFQKDALAEGSDALRPVIPKAPAVPLRLPPPPPVPSGLAGLLGGLQGLYPQNCGPPDGEGGSNEEEEESSEEECARSKADRPKKKGNPTKNPAPSGKSPLDGFLQPGIQNGTFILQDVLLAKIIQDMEAPQGKKDRKDKGKGLDDSESGSDSDLNGVLLRQGMSSMKNISRLKREIYKQPKRVLQKFESMVIDEMGVSIGEAWSFRKWARRVQWGKFRGLRRCMEILIAIQERLKLGLPEVARAQTIQREMSAIAAYLGAISDLKKKIKGGNTCTDPSSGSGSEAEAELTCAAGEDAAAKKPSALNNKEALWGRLIFENLNELFSSRRSFQGQFPRVHGVGGPKQAASAVCQPACDTGPTPFLTPEQLEIRNNMCQFLREREEWEDAPIPCHKVPDHLEHDMAARLLEAKMGVLVESELLLKTPAGRIPVGGLFGVPKSGGRLRLIFDRRPQISPSVRVEWSWLPAVAQLGRGVLREGKVRTVVILVVNIAFAFVSLGWVICVNIDDLLVTSQVERERAHEPGHDHVLLARAEKAYADAGFLRAVDKDFRAQLDFKAWGAEARGGLGLSGGPMSVRRERWALTRGGEFRGLLQTNLGSGDATALHGPLRPLDRSCSEIDQLVEALSWQGRRSSFKLRHILRGVIPYYLVGTLDFRCFLPNLDAGGPLRPKGLPEGMATPVDAWGAGVSRGSLVFPSLHRSHPDGAKVLPCRATGIAQYLGGLLVIIAHAAGGYSGQPALLQPYDLFTSVRTLPLRSKTGFHLRAFDGTLGYPGEGPRDLQIGLDEVRQLDHTILTDTGPMGGLQAIRRSDNVRSELRGVSQVLDTCQQDMYDEFWEGLSTYPSVLRGYIPLFSYYTDSAYPSREPGSADEQLRLALKYEVGSLTRSLNSFDLGIEKRSIRDVEKAFAEMSLSYDRYLKAGNLYAGYDPVTSTTVFYEGIEDSRLVYTPLSLEQPRIRDEVLVIQGPDKGKVGQVIWLGKQGPDFDDPGKITTATVKLSPNPILSGGTGPGIREVKAYPYSWIAVTRTSEQSFTLDLLLGSSAAIFSCALTYPLDSLKSRIQAKLPLLPPEGIGGLFNGLSINLLKEVPNMGLYMACFNSLTRQFCLLPFVDANNPSLKLLVMIPAGVLGFLSGSFIRAPFELLNRKIQTGEAASEEDAIQQVFFKPSRDQ</sequence>
<dbReference type="PANTHER" id="PTHR45667">
    <property type="entry name" value="S-ADENOSYLMETHIONINE MITOCHONDRIAL CARRIER PROTEIN"/>
    <property type="match status" value="1"/>
</dbReference>
<comment type="subcellular location">
    <subcellularLocation>
        <location evidence="1">Membrane</location>
        <topology evidence="1">Multi-pass membrane protein</topology>
    </subcellularLocation>
</comment>
<comment type="similarity">
    <text evidence="2">Belongs to the mitochondrial carrier (TC 2.A.29) family.</text>
</comment>
<evidence type="ECO:0000313" key="13">
    <source>
        <dbReference type="Proteomes" id="UP000626109"/>
    </source>
</evidence>
<accession>A0A813L308</accession>
<keyword evidence="9" id="KW-0687">Ribonucleoprotein</keyword>
<feature type="region of interest" description="Disordered" evidence="11">
    <location>
        <begin position="1"/>
        <end position="36"/>
    </location>
</feature>
<evidence type="ECO:0000256" key="10">
    <source>
        <dbReference type="PROSITE-ProRule" id="PRU00282"/>
    </source>
</evidence>
<dbReference type="InterPro" id="IPR041988">
    <property type="entry name" value="Ribosomal_uL24_KOW"/>
</dbReference>
<organism evidence="12 13">
    <name type="scientific">Polarella glacialis</name>
    <name type="common">Dinoflagellate</name>
    <dbReference type="NCBI Taxonomy" id="89957"/>
    <lineage>
        <taxon>Eukaryota</taxon>
        <taxon>Sar</taxon>
        <taxon>Alveolata</taxon>
        <taxon>Dinophyceae</taxon>
        <taxon>Suessiales</taxon>
        <taxon>Suessiaceae</taxon>
        <taxon>Polarella</taxon>
    </lineage>
</organism>
<name>A0A813L308_POLGL</name>
<proteinExistence type="inferred from homology"/>
<feature type="region of interest" description="Disordered" evidence="11">
    <location>
        <begin position="215"/>
        <end position="270"/>
    </location>
</feature>
<keyword evidence="5" id="KW-0677">Repeat</keyword>
<evidence type="ECO:0000256" key="3">
    <source>
        <dbReference type="ARBA" id="ARBA00022448"/>
    </source>
</evidence>
<evidence type="ECO:0000256" key="4">
    <source>
        <dbReference type="ARBA" id="ARBA00022692"/>
    </source>
</evidence>
<dbReference type="EMBL" id="CAJNNW010033420">
    <property type="protein sequence ID" value="CAE8718795.1"/>
    <property type="molecule type" value="Genomic_DNA"/>
</dbReference>
<feature type="compositionally biased region" description="Acidic residues" evidence="11">
    <location>
        <begin position="228"/>
        <end position="238"/>
    </location>
</feature>
<evidence type="ECO:0000256" key="8">
    <source>
        <dbReference type="ARBA" id="ARBA00023136"/>
    </source>
</evidence>
<feature type="region of interest" description="Disordered" evidence="11">
    <location>
        <begin position="295"/>
        <end position="322"/>
    </location>
</feature>
<dbReference type="Proteomes" id="UP000626109">
    <property type="component" value="Unassembled WGS sequence"/>
</dbReference>